<dbReference type="InterPro" id="IPR011042">
    <property type="entry name" value="6-blade_b-propeller_TolB-like"/>
</dbReference>
<protein>
    <submittedName>
        <fullName evidence="2">Uncharacterized protein</fullName>
    </submittedName>
</protein>
<dbReference type="KEGG" id="scl:sce7737"/>
<evidence type="ECO:0000313" key="3">
    <source>
        <dbReference type="Proteomes" id="UP000002139"/>
    </source>
</evidence>
<feature type="region of interest" description="Disordered" evidence="1">
    <location>
        <begin position="614"/>
        <end position="636"/>
    </location>
</feature>
<gene>
    <name evidence="2" type="ordered locus">sce7737</name>
</gene>
<keyword evidence="3" id="KW-1185">Reference proteome</keyword>
<dbReference type="PANTHER" id="PTHR35580:SF1">
    <property type="entry name" value="PHYTASE-LIKE DOMAIN-CONTAINING PROTEIN"/>
    <property type="match status" value="1"/>
</dbReference>
<dbReference type="PANTHER" id="PTHR35580">
    <property type="entry name" value="CELL SURFACE GLYCOPROTEIN (S-LAYER PROTEIN)-LIKE PROTEIN"/>
    <property type="match status" value="1"/>
</dbReference>
<dbReference type="Gene3D" id="2.120.10.30">
    <property type="entry name" value="TolB, C-terminal domain"/>
    <property type="match status" value="1"/>
</dbReference>
<dbReference type="SUPFAM" id="SSF101898">
    <property type="entry name" value="NHL repeat"/>
    <property type="match status" value="2"/>
</dbReference>
<feature type="compositionally biased region" description="Gly residues" evidence="1">
    <location>
        <begin position="60"/>
        <end position="171"/>
    </location>
</feature>
<evidence type="ECO:0000313" key="2">
    <source>
        <dbReference type="EMBL" id="CAN97906.1"/>
    </source>
</evidence>
<feature type="region of interest" description="Disordered" evidence="1">
    <location>
        <begin position="60"/>
        <end position="184"/>
    </location>
</feature>
<accession>A9FAI3</accession>
<dbReference type="InterPro" id="IPR052918">
    <property type="entry name" value="Motility_Chemotaxis_Reg"/>
</dbReference>
<dbReference type="BioCyc" id="SCEL448385:SCE_RS39615-MONOMER"/>
<organism evidence="2 3">
    <name type="scientific">Sorangium cellulosum (strain So ce56)</name>
    <name type="common">Polyangium cellulosum (strain So ce56)</name>
    <dbReference type="NCBI Taxonomy" id="448385"/>
    <lineage>
        <taxon>Bacteria</taxon>
        <taxon>Pseudomonadati</taxon>
        <taxon>Myxococcota</taxon>
        <taxon>Polyangia</taxon>
        <taxon>Polyangiales</taxon>
        <taxon>Polyangiaceae</taxon>
        <taxon>Sorangium</taxon>
    </lineage>
</organism>
<sequence length="1091" mass="108117">MARPFESIGSTSGLHRRASAALLLVAFGRTNECGPSAPGSSSSGGAAGGGGYISATTGDGGGSAATGSGGSAGHGDGGSAGHGDGGSAGHGDGGSAATGSGGSAGHGDGGSAATGSGGSAGHGDGGPAATGSGGSAGHGDGGPAATGSGGSAGHGDGGSAATGSGGSAGHGGGDESTSTGSGGSPATCVPGSIVACYSGPEGTNGVGRCTAGTQTCRPDGFGYGPCTGEITPAAELCATPQDESCDGDPHCPQPAAWARGFGIEPTIPTSTIAVDAMGNYYILGGFKGTVDFGTGPLTSAGDSDIFLLKLDPSGAPLWSKRFGTPLRETGDALAIDGNGNVLIAGNYEDDFSGIGNDFSLGGCALPAPADRSGQFMAKLDPDGNHIWSDGFRFYPSHPTWATKMAIDALDHAYLAIGLEDATAVVKLDAMGNVLWRRSTPGSPSFHMNLALDSAGNVVTVNSAGIDGDYIALYTYVSKLSPDGNLLWSRRLDDYGFRGKVAANSAGEILVLVEGAVIKLDQDGEEVFTQPVRHTGNIAVDPADNIFLGGRGLTMLDPSGTELWTRDFAASVADMAISPNGAVAVTGVVSGPVDFGTGPIAYTAGWDIYAATFNPPSSGDGGEGGGSGGSDGGGGDPSETCVPGSVIACYSGPAGTRGVGPCAAGTQTCRPSGLGFGACVGEVTPAEELCSTPEDESCDGDPHCPMLSWARGFGSTGADEGLNIASDAAGNYYVTGTFTGTIDFGAGPLTSPPGRHFLLKLDPSGAPLWSERLTSGHPLVMAVDGNGDLLLAGTYSGGADRVLNQCLPPFEPGHNTVGFVAKLDRDGKAIWSQAPIYTSDALESYSVPERIAVDALGNTYLVYVDHWANGAYLLKLSPGGDVLWKHRITPPPDEEDYFTTLEYHADLAIDSAGNALTVTAPQADAGYLTVNKFDPTGAVLWSRPFAPDPSIAPGGAWKADWSVAVDAADEVFVVGTTDGTVDLGGGVLPAGPVLLKLDAAGAHVFSDSIPFGDALALDSAGNIVVAGDGLAKLDPSGAELWTLSFGASAHGIAISPSGVIALTGAASAAVDFGTGPIPHAGGSDIFVATFNP</sequence>
<reference evidence="2 3" key="1">
    <citation type="journal article" date="2007" name="Nat. Biotechnol.">
        <title>Complete genome sequence of the myxobacterium Sorangium cellulosum.</title>
        <authorList>
            <person name="Schneiker S."/>
            <person name="Perlova O."/>
            <person name="Kaiser O."/>
            <person name="Gerth K."/>
            <person name="Alici A."/>
            <person name="Altmeyer M.O."/>
            <person name="Bartels D."/>
            <person name="Bekel T."/>
            <person name="Beyer S."/>
            <person name="Bode E."/>
            <person name="Bode H.B."/>
            <person name="Bolten C.J."/>
            <person name="Choudhuri J.V."/>
            <person name="Doss S."/>
            <person name="Elnakady Y.A."/>
            <person name="Frank B."/>
            <person name="Gaigalat L."/>
            <person name="Goesmann A."/>
            <person name="Groeger C."/>
            <person name="Gross F."/>
            <person name="Jelsbak L."/>
            <person name="Jelsbak L."/>
            <person name="Kalinowski J."/>
            <person name="Kegler C."/>
            <person name="Knauber T."/>
            <person name="Konietzny S."/>
            <person name="Kopp M."/>
            <person name="Krause L."/>
            <person name="Krug D."/>
            <person name="Linke B."/>
            <person name="Mahmud T."/>
            <person name="Martinez-Arias R."/>
            <person name="McHardy A.C."/>
            <person name="Merai M."/>
            <person name="Meyer F."/>
            <person name="Mormann S."/>
            <person name="Munoz-Dorado J."/>
            <person name="Perez J."/>
            <person name="Pradella S."/>
            <person name="Rachid S."/>
            <person name="Raddatz G."/>
            <person name="Rosenau F."/>
            <person name="Rueckert C."/>
            <person name="Sasse F."/>
            <person name="Scharfe M."/>
            <person name="Schuster S.C."/>
            <person name="Suen G."/>
            <person name="Treuner-Lange A."/>
            <person name="Velicer G.J."/>
            <person name="Vorholter F.-J."/>
            <person name="Weissman K.J."/>
            <person name="Welch R.D."/>
            <person name="Wenzel S.C."/>
            <person name="Whitworth D.E."/>
            <person name="Wilhelm S."/>
            <person name="Wittmann C."/>
            <person name="Bloecker H."/>
            <person name="Puehler A."/>
            <person name="Mueller R."/>
        </authorList>
    </citation>
    <scope>NUCLEOTIDE SEQUENCE [LARGE SCALE GENOMIC DNA]</scope>
    <source>
        <strain evidence="3">So ce56</strain>
    </source>
</reference>
<dbReference type="HOGENOM" id="CLU_008824_0_0_7"/>
<feature type="compositionally biased region" description="Gly residues" evidence="1">
    <location>
        <begin position="618"/>
        <end position="635"/>
    </location>
</feature>
<dbReference type="STRING" id="448385.sce7737"/>
<name>A9FAI3_SORC5</name>
<proteinExistence type="predicted"/>
<evidence type="ECO:0000256" key="1">
    <source>
        <dbReference type="SAM" id="MobiDB-lite"/>
    </source>
</evidence>
<dbReference type="eggNOG" id="COG1520">
    <property type="taxonomic scope" value="Bacteria"/>
</dbReference>
<dbReference type="RefSeq" id="WP_012240345.1">
    <property type="nucleotide sequence ID" value="NC_010162.1"/>
</dbReference>
<dbReference type="Proteomes" id="UP000002139">
    <property type="component" value="Chromosome"/>
</dbReference>
<dbReference type="AlphaFoldDB" id="A9FAI3"/>
<dbReference type="EMBL" id="AM746676">
    <property type="protein sequence ID" value="CAN97906.1"/>
    <property type="molecule type" value="Genomic_DNA"/>
</dbReference>